<keyword evidence="5" id="KW-0175">Coiled coil</keyword>
<protein>
    <recommendedName>
        <fullName evidence="7">RING-type domain-containing protein</fullName>
    </recommendedName>
</protein>
<organism evidence="8 9">
    <name type="scientific">Linderina pennispora</name>
    <dbReference type="NCBI Taxonomy" id="61395"/>
    <lineage>
        <taxon>Eukaryota</taxon>
        <taxon>Fungi</taxon>
        <taxon>Fungi incertae sedis</taxon>
        <taxon>Zoopagomycota</taxon>
        <taxon>Kickxellomycotina</taxon>
        <taxon>Kickxellomycetes</taxon>
        <taxon>Kickxellales</taxon>
        <taxon>Kickxellaceae</taxon>
        <taxon>Linderina</taxon>
    </lineage>
</organism>
<dbReference type="EMBL" id="MCFD01000001">
    <property type="protein sequence ID" value="ORX74364.1"/>
    <property type="molecule type" value="Genomic_DNA"/>
</dbReference>
<evidence type="ECO:0000256" key="1">
    <source>
        <dbReference type="ARBA" id="ARBA00022723"/>
    </source>
</evidence>
<dbReference type="GO" id="GO:0008270">
    <property type="term" value="F:zinc ion binding"/>
    <property type="evidence" value="ECO:0007669"/>
    <property type="project" value="UniProtKB-KW"/>
</dbReference>
<dbReference type="Gene3D" id="3.30.40.10">
    <property type="entry name" value="Zinc/RING finger domain, C3HC4 (zinc finger)"/>
    <property type="match status" value="1"/>
</dbReference>
<proteinExistence type="predicted"/>
<sequence length="159" mass="18129">MSGDDGPSSKLMFGLFFGMTVFVIIVCSTFSYMCMKRRAMRIRERADLERQIQALRQRREQLLTKDQPCRLEEEAIESLPRRTVGKDSTGSNADEKFESAITCGVCLDDYKAGDVVIQLQCTHQFHDHCIVPWFRTADKCPFCNRCARLSNASTTDTKV</sequence>
<keyword evidence="2 4" id="KW-0863">Zinc-finger</keyword>
<dbReference type="InterPro" id="IPR001841">
    <property type="entry name" value="Znf_RING"/>
</dbReference>
<keyword evidence="6" id="KW-0812">Transmembrane</keyword>
<dbReference type="SUPFAM" id="SSF57850">
    <property type="entry name" value="RING/U-box"/>
    <property type="match status" value="1"/>
</dbReference>
<dbReference type="InterPro" id="IPR051834">
    <property type="entry name" value="RING_finger_E3_ligase"/>
</dbReference>
<dbReference type="SMART" id="SM00184">
    <property type="entry name" value="RING"/>
    <property type="match status" value="1"/>
</dbReference>
<keyword evidence="3" id="KW-0862">Zinc</keyword>
<evidence type="ECO:0000256" key="4">
    <source>
        <dbReference type="PROSITE-ProRule" id="PRU00175"/>
    </source>
</evidence>
<dbReference type="GO" id="GO:0061630">
    <property type="term" value="F:ubiquitin protein ligase activity"/>
    <property type="evidence" value="ECO:0007669"/>
    <property type="project" value="TreeGrafter"/>
</dbReference>
<evidence type="ECO:0000256" key="5">
    <source>
        <dbReference type="SAM" id="Coils"/>
    </source>
</evidence>
<dbReference type="GO" id="GO:0005634">
    <property type="term" value="C:nucleus"/>
    <property type="evidence" value="ECO:0007669"/>
    <property type="project" value="TreeGrafter"/>
</dbReference>
<dbReference type="AlphaFoldDB" id="A0A1Y1WML6"/>
<dbReference type="PANTHER" id="PTHR45931:SF3">
    <property type="entry name" value="RING ZINC FINGER-CONTAINING PROTEIN"/>
    <property type="match status" value="1"/>
</dbReference>
<evidence type="ECO:0000259" key="7">
    <source>
        <dbReference type="PROSITE" id="PS50089"/>
    </source>
</evidence>
<reference evidence="8 9" key="1">
    <citation type="submission" date="2016-07" db="EMBL/GenBank/DDBJ databases">
        <title>Pervasive Adenine N6-methylation of Active Genes in Fungi.</title>
        <authorList>
            <consortium name="DOE Joint Genome Institute"/>
            <person name="Mondo S.J."/>
            <person name="Dannebaum R.O."/>
            <person name="Kuo R.C."/>
            <person name="Labutti K."/>
            <person name="Haridas S."/>
            <person name="Kuo A."/>
            <person name="Salamov A."/>
            <person name="Ahrendt S.R."/>
            <person name="Lipzen A."/>
            <person name="Sullivan W."/>
            <person name="Andreopoulos W.B."/>
            <person name="Clum A."/>
            <person name="Lindquist E."/>
            <person name="Daum C."/>
            <person name="Ramamoorthy G.K."/>
            <person name="Gryganskyi A."/>
            <person name="Culley D."/>
            <person name="Magnuson J.K."/>
            <person name="James T.Y."/>
            <person name="O'Malley M.A."/>
            <person name="Stajich J.E."/>
            <person name="Spatafora J.W."/>
            <person name="Visel A."/>
            <person name="Grigoriev I.V."/>
        </authorList>
    </citation>
    <scope>NUCLEOTIDE SEQUENCE [LARGE SCALE GENOMIC DNA]</scope>
    <source>
        <strain evidence="8 9">ATCC 12442</strain>
    </source>
</reference>
<comment type="caution">
    <text evidence="8">The sequence shown here is derived from an EMBL/GenBank/DDBJ whole genome shotgun (WGS) entry which is preliminary data.</text>
</comment>
<keyword evidence="6" id="KW-0472">Membrane</keyword>
<evidence type="ECO:0000313" key="9">
    <source>
        <dbReference type="Proteomes" id="UP000193922"/>
    </source>
</evidence>
<dbReference type="STRING" id="61395.A0A1Y1WML6"/>
<feature type="transmembrane region" description="Helical" evidence="6">
    <location>
        <begin position="12"/>
        <end position="35"/>
    </location>
</feature>
<gene>
    <name evidence="8" type="ORF">DL89DRAFT_264259</name>
</gene>
<accession>A0A1Y1WML6</accession>
<dbReference type="Proteomes" id="UP000193922">
    <property type="component" value="Unassembled WGS sequence"/>
</dbReference>
<dbReference type="InterPro" id="IPR013083">
    <property type="entry name" value="Znf_RING/FYVE/PHD"/>
</dbReference>
<dbReference type="OrthoDB" id="8062037at2759"/>
<dbReference type="RefSeq" id="XP_040747575.1">
    <property type="nucleotide sequence ID" value="XM_040886177.1"/>
</dbReference>
<dbReference type="PANTHER" id="PTHR45931">
    <property type="entry name" value="SI:CH211-59O9.10"/>
    <property type="match status" value="1"/>
</dbReference>
<keyword evidence="1" id="KW-0479">Metal-binding</keyword>
<dbReference type="CDD" id="cd16454">
    <property type="entry name" value="RING-H2_PA-TM-RING"/>
    <property type="match status" value="1"/>
</dbReference>
<dbReference type="PROSITE" id="PS50089">
    <property type="entry name" value="ZF_RING_2"/>
    <property type="match status" value="1"/>
</dbReference>
<name>A0A1Y1WML6_9FUNG</name>
<evidence type="ECO:0000256" key="2">
    <source>
        <dbReference type="ARBA" id="ARBA00022771"/>
    </source>
</evidence>
<keyword evidence="9" id="KW-1185">Reference proteome</keyword>
<evidence type="ECO:0000256" key="3">
    <source>
        <dbReference type="ARBA" id="ARBA00022833"/>
    </source>
</evidence>
<dbReference type="Pfam" id="PF13639">
    <property type="entry name" value="zf-RING_2"/>
    <property type="match status" value="1"/>
</dbReference>
<feature type="coiled-coil region" evidence="5">
    <location>
        <begin position="38"/>
        <end position="65"/>
    </location>
</feature>
<dbReference type="GeneID" id="63802825"/>
<feature type="domain" description="RING-type" evidence="7">
    <location>
        <begin position="103"/>
        <end position="144"/>
    </location>
</feature>
<dbReference type="GO" id="GO:0006511">
    <property type="term" value="P:ubiquitin-dependent protein catabolic process"/>
    <property type="evidence" value="ECO:0007669"/>
    <property type="project" value="TreeGrafter"/>
</dbReference>
<evidence type="ECO:0000313" key="8">
    <source>
        <dbReference type="EMBL" id="ORX74364.1"/>
    </source>
</evidence>
<keyword evidence="6" id="KW-1133">Transmembrane helix</keyword>
<evidence type="ECO:0000256" key="6">
    <source>
        <dbReference type="SAM" id="Phobius"/>
    </source>
</evidence>